<protein>
    <submittedName>
        <fullName evidence="3">Cilium assembly protein DZIP1L</fullName>
    </submittedName>
</protein>
<keyword evidence="1" id="KW-0862">Zinc</keyword>
<keyword evidence="4" id="KW-1185">Reference proteome</keyword>
<name>A0ABR3KQ51_TRISP</name>
<sequence length="88" mass="9751">MPRHLISDAYEWINKTLLSCVKTAVVPSSLANTCTMCGSSFGSFSGLQLHRKRAHPDVFAASCSKKTKESKHVWMQPVKTLTKSLRKG</sequence>
<dbReference type="InterPro" id="IPR013087">
    <property type="entry name" value="Znf_C2H2_type"/>
</dbReference>
<proteinExistence type="predicted"/>
<evidence type="ECO:0000256" key="1">
    <source>
        <dbReference type="PROSITE-ProRule" id="PRU00042"/>
    </source>
</evidence>
<gene>
    <name evidence="3" type="ORF">TSPI_10610</name>
</gene>
<organism evidence="3 4">
    <name type="scientific">Trichinella spiralis</name>
    <name type="common">Trichina worm</name>
    <dbReference type="NCBI Taxonomy" id="6334"/>
    <lineage>
        <taxon>Eukaryota</taxon>
        <taxon>Metazoa</taxon>
        <taxon>Ecdysozoa</taxon>
        <taxon>Nematoda</taxon>
        <taxon>Enoplea</taxon>
        <taxon>Dorylaimia</taxon>
        <taxon>Trichinellida</taxon>
        <taxon>Trichinellidae</taxon>
        <taxon>Trichinella</taxon>
    </lineage>
</organism>
<dbReference type="PROSITE" id="PS50157">
    <property type="entry name" value="ZINC_FINGER_C2H2_2"/>
    <property type="match status" value="1"/>
</dbReference>
<dbReference type="EMBL" id="JBEUSY010000251">
    <property type="protein sequence ID" value="KAL1241552.1"/>
    <property type="molecule type" value="Genomic_DNA"/>
</dbReference>
<dbReference type="PROSITE" id="PS00028">
    <property type="entry name" value="ZINC_FINGER_C2H2_1"/>
    <property type="match status" value="1"/>
</dbReference>
<comment type="caution">
    <text evidence="3">The sequence shown here is derived from an EMBL/GenBank/DDBJ whole genome shotgun (WGS) entry which is preliminary data.</text>
</comment>
<evidence type="ECO:0000313" key="3">
    <source>
        <dbReference type="EMBL" id="KAL1241552.1"/>
    </source>
</evidence>
<dbReference type="Proteomes" id="UP001558632">
    <property type="component" value="Unassembled WGS sequence"/>
</dbReference>
<accession>A0ABR3KQ51</accession>
<feature type="domain" description="C2H2-type" evidence="2">
    <location>
        <begin position="32"/>
        <end position="55"/>
    </location>
</feature>
<keyword evidence="1" id="KW-0479">Metal-binding</keyword>
<keyword evidence="1" id="KW-0863">Zinc-finger</keyword>
<evidence type="ECO:0000313" key="4">
    <source>
        <dbReference type="Proteomes" id="UP001558632"/>
    </source>
</evidence>
<evidence type="ECO:0000259" key="2">
    <source>
        <dbReference type="PROSITE" id="PS50157"/>
    </source>
</evidence>
<reference evidence="3 4" key="1">
    <citation type="submission" date="2024-07" db="EMBL/GenBank/DDBJ databases">
        <title>Enhanced genomic and transcriptomic resources for Trichinella pseudospiralis and T. spiralis underpin the discovery of pronounced molecular differences between stages and species.</title>
        <authorList>
            <person name="Pasi K.K."/>
            <person name="La Rosa G."/>
            <person name="Gomez-Morales M.A."/>
            <person name="Tosini F."/>
            <person name="Sumanam S."/>
            <person name="Young N.D."/>
            <person name="Chang B.C."/>
            <person name="Robin G.B."/>
        </authorList>
    </citation>
    <scope>NUCLEOTIDE SEQUENCE [LARGE SCALE GENOMIC DNA]</scope>
    <source>
        <strain evidence="3">ISS534</strain>
    </source>
</reference>